<dbReference type="Pfam" id="PF18921">
    <property type="entry name" value="Cyanophycin_syn"/>
    <property type="match status" value="1"/>
</dbReference>
<dbReference type="EMBL" id="VWSG01000002">
    <property type="protein sequence ID" value="KAA5537831.1"/>
    <property type="molecule type" value="Genomic_DNA"/>
</dbReference>
<evidence type="ECO:0000313" key="2">
    <source>
        <dbReference type="EMBL" id="KAA5537831.1"/>
    </source>
</evidence>
<gene>
    <name evidence="2" type="ORF">F0460_03995</name>
</gene>
<reference evidence="2 3" key="1">
    <citation type="submission" date="2019-09" db="EMBL/GenBank/DDBJ databases">
        <title>Genome sequence and assembly of Flavobacterium sp.</title>
        <authorList>
            <person name="Chhetri G."/>
        </authorList>
    </citation>
    <scope>NUCLEOTIDE SEQUENCE [LARGE SCALE GENOMIC DNA]</scope>
    <source>
        <strain evidence="2 3">SNL9</strain>
    </source>
</reference>
<dbReference type="AlphaFoldDB" id="A0A5M6CRD6"/>
<evidence type="ECO:0000313" key="3">
    <source>
        <dbReference type="Proteomes" id="UP000325141"/>
    </source>
</evidence>
<comment type="caution">
    <text evidence="2">The sequence shown here is derived from an EMBL/GenBank/DDBJ whole genome shotgun (WGS) entry which is preliminary data.</text>
</comment>
<dbReference type="RefSeq" id="WP_150010479.1">
    <property type="nucleotide sequence ID" value="NZ_VWSG01000002.1"/>
</dbReference>
<proteinExistence type="predicted"/>
<keyword evidence="3" id="KW-1185">Reference proteome</keyword>
<sequence>MEIEKIQVVNASHIWGAETKKLIQMRLNIGDLKLKSTNEIEGFSHRIKTLIPSLYSRKCQQGVTGGFFRSLDNGITIPEVVAHIAAELQTLAGNETDFSTAVILENEEIYNIVVSYIHEDAGMFAAMVAVEIVEALLKGTPYFIRYDIERLKEINKESRLASITSKNKQQYFKLNHHETVKVGYVINHHSKQINQSLQQAR</sequence>
<accession>A0A5M6CRD6</accession>
<dbReference type="InterPro" id="IPR044019">
    <property type="entry name" value="Cyanophycin_syn_N"/>
</dbReference>
<feature type="domain" description="Cyanophycin synthase-like N-terminal" evidence="1">
    <location>
        <begin position="25"/>
        <end position="137"/>
    </location>
</feature>
<evidence type="ECO:0000259" key="1">
    <source>
        <dbReference type="Pfam" id="PF18921"/>
    </source>
</evidence>
<protein>
    <recommendedName>
        <fullName evidence="1">Cyanophycin synthase-like N-terminal domain-containing protein</fullName>
    </recommendedName>
</protein>
<name>A0A5M6CRD6_9FLAO</name>
<dbReference type="Proteomes" id="UP000325141">
    <property type="component" value="Unassembled WGS sequence"/>
</dbReference>
<organism evidence="2 3">
    <name type="scientific">Paenimyroides baculatum</name>
    <dbReference type="NCBI Taxonomy" id="2608000"/>
    <lineage>
        <taxon>Bacteria</taxon>
        <taxon>Pseudomonadati</taxon>
        <taxon>Bacteroidota</taxon>
        <taxon>Flavobacteriia</taxon>
        <taxon>Flavobacteriales</taxon>
        <taxon>Flavobacteriaceae</taxon>
        <taxon>Paenimyroides</taxon>
    </lineage>
</organism>